<dbReference type="GO" id="GO:0006744">
    <property type="term" value="P:ubiquinone biosynthetic process"/>
    <property type="evidence" value="ECO:0007669"/>
    <property type="project" value="UniProtKB-UniPathway"/>
</dbReference>
<evidence type="ECO:0000313" key="10">
    <source>
        <dbReference type="EMBL" id="MBK0400006.1"/>
    </source>
</evidence>
<proteinExistence type="inferred from homology"/>
<evidence type="ECO:0000256" key="7">
    <source>
        <dbReference type="ARBA" id="ARBA00022989"/>
    </source>
</evidence>
<dbReference type="EMBL" id="JAEHHL010000007">
    <property type="protein sequence ID" value="MBK0400006.1"/>
    <property type="molecule type" value="Genomic_DNA"/>
</dbReference>
<keyword evidence="7" id="KW-1133">Transmembrane helix</keyword>
<dbReference type="PANTHER" id="PTHR10566">
    <property type="entry name" value="CHAPERONE-ACTIVITY OF BC1 COMPLEX CABC1 -RELATED"/>
    <property type="match status" value="1"/>
</dbReference>
<evidence type="ECO:0000256" key="3">
    <source>
        <dbReference type="ARBA" id="ARBA00022475"/>
    </source>
</evidence>
<evidence type="ECO:0000256" key="4">
    <source>
        <dbReference type="ARBA" id="ARBA00022519"/>
    </source>
</evidence>
<evidence type="ECO:0000256" key="6">
    <source>
        <dbReference type="ARBA" id="ARBA00022692"/>
    </source>
</evidence>
<comment type="caution">
    <text evidence="10">The sequence shown here is derived from an EMBL/GenBank/DDBJ whole genome shotgun (WGS) entry which is preliminary data.</text>
</comment>
<keyword evidence="11" id="KW-1185">Reference proteome</keyword>
<dbReference type="Pfam" id="PF03109">
    <property type="entry name" value="ABC1"/>
    <property type="match status" value="1"/>
</dbReference>
<accession>A0A8J7SFA2</accession>
<gene>
    <name evidence="10" type="primary">ubiB</name>
    <name evidence="10" type="ORF">H0I76_12475</name>
</gene>
<dbReference type="InterPro" id="IPR011009">
    <property type="entry name" value="Kinase-like_dom_sf"/>
</dbReference>
<reference evidence="10" key="1">
    <citation type="submission" date="2020-12" db="EMBL/GenBank/DDBJ databases">
        <title>Bacterial taxonomy.</title>
        <authorList>
            <person name="Pan X."/>
        </authorList>
    </citation>
    <scope>NUCLEOTIDE SEQUENCE</scope>
    <source>
        <strain evidence="10">M0105</strain>
    </source>
</reference>
<keyword evidence="8" id="KW-0472">Membrane</keyword>
<protein>
    <submittedName>
        <fullName evidence="10">2-polyprenylphenol 6-hydroxylase</fullName>
    </submittedName>
</protein>
<evidence type="ECO:0000256" key="2">
    <source>
        <dbReference type="ARBA" id="ARBA00009670"/>
    </source>
</evidence>
<sequence>MAGPVSHLWRLFRTGATFERTGAMRVILDELEITGWPRLAIRAIALPFGWFGRDGDPGLPPVARALQAMGPAYVKFGQVLSTRPDVVGETIVGQLRYLQDRLPPFPLEEARAALEEEFGPRAWDMLGELGEPVAAASIAQVHPAIWKPTGEKVAVKVLRPSIRAQFRRDIGAFYFIARSLEMVVPQTRRLRPTAVVAHFEGVVMTELDLRLEAAAASEFRENSVDDDRFRVPSVYWPGTGRRVLTLEWVDAMPLDPEQIEAAGIDRQDLGERIIQNFLRHALRDGFFHADMHQGNLRVAADGTLIALDFGIMGRLDAITRRHYAEILYGFITRDYRRVSEVHFEAGYVPADRDVDAFAQALRSIGEPIHGQDVSQISMAKLLAYLLENTERFGMETRTELILLQRTMVVVEGVARSLDARTNIWEAAKPVVEGWIRENLGPRRVVADLAETAKVISRLGPRLPGVAEELLMLAEEMRTRRLRGPLAVDVREMPAQGGLRPRLLAFLAGAAVAGAIAWLI</sequence>
<dbReference type="PANTHER" id="PTHR10566:SF113">
    <property type="entry name" value="PROTEIN ACTIVITY OF BC1 COMPLEX KINASE 7, CHLOROPLASTIC"/>
    <property type="match status" value="1"/>
</dbReference>
<name>A0A8J7SFA2_9RHOB</name>
<evidence type="ECO:0000259" key="9">
    <source>
        <dbReference type="Pfam" id="PF03109"/>
    </source>
</evidence>
<keyword evidence="6" id="KW-0812">Transmembrane</keyword>
<evidence type="ECO:0000256" key="1">
    <source>
        <dbReference type="ARBA" id="ARBA00005020"/>
    </source>
</evidence>
<comment type="similarity">
    <text evidence="2">Belongs to the protein kinase superfamily. ADCK protein kinase family.</text>
</comment>
<dbReference type="InterPro" id="IPR004147">
    <property type="entry name" value="ABC1_dom"/>
</dbReference>
<dbReference type="InterPro" id="IPR010232">
    <property type="entry name" value="UbiB"/>
</dbReference>
<evidence type="ECO:0000313" key="11">
    <source>
        <dbReference type="Proteomes" id="UP000655420"/>
    </source>
</evidence>
<evidence type="ECO:0000256" key="5">
    <source>
        <dbReference type="ARBA" id="ARBA00022688"/>
    </source>
</evidence>
<dbReference type="RefSeq" id="WP_200610285.1">
    <property type="nucleotide sequence ID" value="NZ_JAEHHL010000007.1"/>
</dbReference>
<dbReference type="UniPathway" id="UPA00232"/>
<keyword evidence="3" id="KW-1003">Cell membrane</keyword>
<evidence type="ECO:0000256" key="8">
    <source>
        <dbReference type="ARBA" id="ARBA00023136"/>
    </source>
</evidence>
<comment type="pathway">
    <text evidence="1">Cofactor biosynthesis; ubiquinone biosynthesis [regulation].</text>
</comment>
<dbReference type="InterPro" id="IPR050154">
    <property type="entry name" value="UbiB_kinase"/>
</dbReference>
<keyword evidence="4" id="KW-0997">Cell inner membrane</keyword>
<feature type="domain" description="ABC1 atypical kinase-like" evidence="9">
    <location>
        <begin position="98"/>
        <end position="342"/>
    </location>
</feature>
<dbReference type="AlphaFoldDB" id="A0A8J7SFA2"/>
<keyword evidence="5" id="KW-0831">Ubiquinone biosynthesis</keyword>
<organism evidence="10 11">
    <name type="scientific">Thermohalobaculum xanthum</name>
    <dbReference type="NCBI Taxonomy" id="2753746"/>
    <lineage>
        <taxon>Bacteria</taxon>
        <taxon>Pseudomonadati</taxon>
        <taxon>Pseudomonadota</taxon>
        <taxon>Alphaproteobacteria</taxon>
        <taxon>Rhodobacterales</taxon>
        <taxon>Paracoccaceae</taxon>
        <taxon>Thermohalobaculum</taxon>
    </lineage>
</organism>
<dbReference type="NCBIfam" id="TIGR01982">
    <property type="entry name" value="UbiB"/>
    <property type="match status" value="1"/>
</dbReference>
<dbReference type="SUPFAM" id="SSF56112">
    <property type="entry name" value="Protein kinase-like (PK-like)"/>
    <property type="match status" value="1"/>
</dbReference>
<dbReference type="Proteomes" id="UP000655420">
    <property type="component" value="Unassembled WGS sequence"/>
</dbReference>